<dbReference type="GO" id="GO:0000462">
    <property type="term" value="P:maturation of SSU-rRNA from tricistronic rRNA transcript (SSU-rRNA, 5.8S rRNA, LSU-rRNA)"/>
    <property type="evidence" value="ECO:0007669"/>
    <property type="project" value="TreeGrafter"/>
</dbReference>
<comment type="subcellular location">
    <subcellularLocation>
        <location evidence="1">Nucleus</location>
        <location evidence="1">Nucleolus</location>
    </subcellularLocation>
</comment>
<evidence type="ECO:0000313" key="5">
    <source>
        <dbReference type="EMBL" id="MQM18398.1"/>
    </source>
</evidence>
<dbReference type="Proteomes" id="UP000652761">
    <property type="component" value="Unassembled WGS sequence"/>
</dbReference>
<accession>A0A843XFU0</accession>
<dbReference type="EMBL" id="NMUH01008161">
    <property type="protein sequence ID" value="MQM18398.1"/>
    <property type="molecule type" value="Genomic_DNA"/>
</dbReference>
<dbReference type="InterPro" id="IPR012580">
    <property type="entry name" value="NUC153"/>
</dbReference>
<proteinExistence type="predicted"/>
<dbReference type="GO" id="GO:0030686">
    <property type="term" value="C:90S preribosome"/>
    <property type="evidence" value="ECO:0007669"/>
    <property type="project" value="TreeGrafter"/>
</dbReference>
<dbReference type="InterPro" id="IPR040382">
    <property type="entry name" value="NOL10/Enp2"/>
</dbReference>
<feature type="region of interest" description="Disordered" evidence="3">
    <location>
        <begin position="357"/>
        <end position="380"/>
    </location>
</feature>
<feature type="compositionally biased region" description="Basic and acidic residues" evidence="3">
    <location>
        <begin position="363"/>
        <end position="372"/>
    </location>
</feature>
<keyword evidence="6" id="KW-1185">Reference proteome</keyword>
<organism evidence="5 6">
    <name type="scientific">Colocasia esculenta</name>
    <name type="common">Wild taro</name>
    <name type="synonym">Arum esculentum</name>
    <dbReference type="NCBI Taxonomy" id="4460"/>
    <lineage>
        <taxon>Eukaryota</taxon>
        <taxon>Viridiplantae</taxon>
        <taxon>Streptophyta</taxon>
        <taxon>Embryophyta</taxon>
        <taxon>Tracheophyta</taxon>
        <taxon>Spermatophyta</taxon>
        <taxon>Magnoliopsida</taxon>
        <taxon>Liliopsida</taxon>
        <taxon>Araceae</taxon>
        <taxon>Aroideae</taxon>
        <taxon>Colocasieae</taxon>
        <taxon>Colocasia</taxon>
    </lineage>
</organism>
<dbReference type="PANTHER" id="PTHR14927">
    <property type="entry name" value="NUCLEOLAR PROTEIN 10"/>
    <property type="match status" value="1"/>
</dbReference>
<reference evidence="5" key="1">
    <citation type="submission" date="2017-07" db="EMBL/GenBank/DDBJ databases">
        <title>Taro Niue Genome Assembly and Annotation.</title>
        <authorList>
            <person name="Atibalentja N."/>
            <person name="Keating K."/>
            <person name="Fields C.J."/>
        </authorList>
    </citation>
    <scope>NUCLEOTIDE SEQUENCE</scope>
    <source>
        <strain evidence="5">Niue_2</strain>
        <tissue evidence="5">Leaf</tissue>
    </source>
</reference>
<evidence type="ECO:0000256" key="1">
    <source>
        <dbReference type="ARBA" id="ARBA00004604"/>
    </source>
</evidence>
<evidence type="ECO:0000256" key="3">
    <source>
        <dbReference type="SAM" id="MobiDB-lite"/>
    </source>
</evidence>
<feature type="domain" description="NUC153" evidence="4">
    <location>
        <begin position="387"/>
        <end position="413"/>
    </location>
</feature>
<feature type="compositionally biased region" description="Basic residues" evidence="3">
    <location>
        <begin position="567"/>
        <end position="581"/>
    </location>
</feature>
<dbReference type="Pfam" id="PF08159">
    <property type="entry name" value="NUC153"/>
    <property type="match status" value="1"/>
</dbReference>
<evidence type="ECO:0000259" key="4">
    <source>
        <dbReference type="Pfam" id="PF08159"/>
    </source>
</evidence>
<evidence type="ECO:0000313" key="6">
    <source>
        <dbReference type="Proteomes" id="UP000652761"/>
    </source>
</evidence>
<dbReference type="AlphaFoldDB" id="A0A843XFU0"/>
<feature type="compositionally biased region" description="Basic and acidic residues" evidence="3">
    <location>
        <begin position="537"/>
        <end position="546"/>
    </location>
</feature>
<dbReference type="OrthoDB" id="273340at2759"/>
<evidence type="ECO:0000256" key="2">
    <source>
        <dbReference type="ARBA" id="ARBA00023242"/>
    </source>
</evidence>
<sequence length="581" mass="65025">MTTLCGGLKVLSHNGVKVYCITGHRYGATPIPMNKLKSLKRDEDFRRRLDVIHDLKFETATSKIKVTPDGEYVVASGIYPPQVSVYELKNMALKFERHLISEIINFQEVVRVLGGWVFCGLSSPPYGARSSPRGIRGGFSSPPTCFECGRRGHVQRWYPFFHYRLAPVGVEEGRHGGRCNPGKVVEVGDLPENFVASRKEGGRKTVAISLIDGQAEEGGVKHRLRGITKVEWVVVRVAQNLFMAVSNSEGTSRAIEVGIMAVDGAILGIFRWPLKFWRLVQGSLVFTATVKGLKILASVQRQPLTATKAATIGQSMRALAIDVEQDGKQKASSEVIKRKLPKVNRLYAASILENQEAEEGEVDKDGTSDKKKSSQKRKTVRSELLRDERFSVMFENKDFEVDEKSEEFLSRHAHSSKEKWNTSLIEEHFEPVMEDDEEQSRSDSDASTASGSSEDMFNDGKSKVRRGNVRVPRLYEVKDERHAEAFWNSVSLAEEDALPLGERGALQQGRNSGDTDVKLGPGGSREITFHSRSSKKAKVEKEEKREGKRRCIQSLGLKSERTVPHSRGWRGGRRGRGQKRR</sequence>
<feature type="region of interest" description="Disordered" evidence="3">
    <location>
        <begin position="501"/>
        <end position="581"/>
    </location>
</feature>
<keyword evidence="2" id="KW-0539">Nucleus</keyword>
<dbReference type="GO" id="GO:0032040">
    <property type="term" value="C:small-subunit processome"/>
    <property type="evidence" value="ECO:0007669"/>
    <property type="project" value="TreeGrafter"/>
</dbReference>
<name>A0A843XFU0_COLES</name>
<dbReference type="PANTHER" id="PTHR14927:SF0">
    <property type="entry name" value="NUCLEOLAR PROTEIN 10"/>
    <property type="match status" value="1"/>
</dbReference>
<feature type="region of interest" description="Disordered" evidence="3">
    <location>
        <begin position="432"/>
        <end position="471"/>
    </location>
</feature>
<comment type="caution">
    <text evidence="5">The sequence shown here is derived from an EMBL/GenBank/DDBJ whole genome shotgun (WGS) entry which is preliminary data.</text>
</comment>
<protein>
    <recommendedName>
        <fullName evidence="4">NUC153 domain-containing protein</fullName>
    </recommendedName>
</protein>
<gene>
    <name evidence="5" type="ORF">Taro_051389</name>
</gene>